<dbReference type="InterPro" id="IPR018535">
    <property type="entry name" value="DUF1996"/>
</dbReference>
<keyword evidence="3" id="KW-1133">Transmembrane helix</keyword>
<evidence type="ECO:0000256" key="1">
    <source>
        <dbReference type="SAM" id="Coils"/>
    </source>
</evidence>
<evidence type="ECO:0000256" key="3">
    <source>
        <dbReference type="SAM" id="Phobius"/>
    </source>
</evidence>
<keyword evidence="3" id="KW-0472">Membrane</keyword>
<evidence type="ECO:0000313" key="6">
    <source>
        <dbReference type="Proteomes" id="UP001141259"/>
    </source>
</evidence>
<evidence type="ECO:0000256" key="2">
    <source>
        <dbReference type="SAM" id="MobiDB-lite"/>
    </source>
</evidence>
<feature type="transmembrane region" description="Helical" evidence="3">
    <location>
        <begin position="16"/>
        <end position="34"/>
    </location>
</feature>
<sequence>MSRTGGRHQISRRTKIATFGAAVAIAAGAVVVVTTTGDDEAYADGVDKSLFVDITKVKPNVKAVQKQGNASRGTFTVNCGTNKNAHFNGDNFIAAPGVENGAQHLHDYVGNLSTNAFSTNESLRKAGTTCKNGDKSAYFWPVIRIDTEDEEAEQKVDQNAPALNDQAAIDKDVAANESAAPLPESATATANPPAKVAERKEQAAADKKDQEAPRVVCPDVASKLEDVPDAAVQEVSKQLAEVDKITEDADKKLAAEAGAAPVVSEAKAEQVLAPVADARQAALDKIIEELKKLSDQVANLQKQIDELKKLSECGIKDENNPAPVPDGSENSEKPPAQTPPPAQGDENENNELPGNDGVIQRPEKAELTFRGSPVGKVTAMPKFLRVLYGDAKISINGTKNARDSWTCSGFEDKVQIKQYPICPRGAKVKRIHDFPSCWDGKNTDSANHRTHIVFPDPNTGKCGQGFKAVPQLRITLTYNIPRDIQRKGQYKVDAFPTENHNPVSDHDDFANVMSQSIMNRLVWCVNRGKTCKE</sequence>
<dbReference type="RefSeq" id="WP_259623075.1">
    <property type="nucleotide sequence ID" value="NZ_JANYMP010000004.1"/>
</dbReference>
<protein>
    <submittedName>
        <fullName evidence="5">DUF1996 domain-containing protein</fullName>
    </submittedName>
</protein>
<keyword evidence="3" id="KW-0812">Transmembrane</keyword>
<feature type="compositionally biased region" description="Basic and acidic residues" evidence="2">
    <location>
        <begin position="196"/>
        <end position="212"/>
    </location>
</feature>
<reference evidence="5" key="1">
    <citation type="submission" date="2022-08" db="EMBL/GenBank/DDBJ databases">
        <authorList>
            <person name="Tistechok S."/>
            <person name="Samborskyy M."/>
            <person name="Roman I."/>
        </authorList>
    </citation>
    <scope>NUCLEOTIDE SEQUENCE</scope>
    <source>
        <strain evidence="5">DSM 103496</strain>
    </source>
</reference>
<accession>A0A9X2VJ51</accession>
<keyword evidence="6" id="KW-1185">Reference proteome</keyword>
<keyword evidence="1" id="KW-0175">Coiled coil</keyword>
<gene>
    <name evidence="5" type="ORF">NZH93_12005</name>
</gene>
<evidence type="ECO:0000313" key="5">
    <source>
        <dbReference type="EMBL" id="MCS7477580.1"/>
    </source>
</evidence>
<dbReference type="PANTHER" id="PTHR43662:SF3">
    <property type="entry name" value="DOMAIN PROTEIN, PUTATIVE (AFU_ORTHOLOGUE AFUA_6G11970)-RELATED"/>
    <property type="match status" value="1"/>
</dbReference>
<evidence type="ECO:0000259" key="4">
    <source>
        <dbReference type="Pfam" id="PF09362"/>
    </source>
</evidence>
<dbReference type="Pfam" id="PF09362">
    <property type="entry name" value="DUF1996"/>
    <property type="match status" value="1"/>
</dbReference>
<feature type="coiled-coil region" evidence="1">
    <location>
        <begin position="276"/>
        <end position="310"/>
    </location>
</feature>
<dbReference type="EMBL" id="JANYMP010000004">
    <property type="protein sequence ID" value="MCS7477580.1"/>
    <property type="molecule type" value="Genomic_DNA"/>
</dbReference>
<dbReference type="AlphaFoldDB" id="A0A9X2VJ51"/>
<organism evidence="5 6">
    <name type="scientific">Umezawaea endophytica</name>
    <dbReference type="NCBI Taxonomy" id="1654476"/>
    <lineage>
        <taxon>Bacteria</taxon>
        <taxon>Bacillati</taxon>
        <taxon>Actinomycetota</taxon>
        <taxon>Actinomycetes</taxon>
        <taxon>Pseudonocardiales</taxon>
        <taxon>Pseudonocardiaceae</taxon>
        <taxon>Umezawaea</taxon>
    </lineage>
</organism>
<name>A0A9X2VJ51_9PSEU</name>
<proteinExistence type="predicted"/>
<dbReference type="Proteomes" id="UP001141259">
    <property type="component" value="Unassembled WGS sequence"/>
</dbReference>
<comment type="caution">
    <text evidence="5">The sequence shown here is derived from an EMBL/GenBank/DDBJ whole genome shotgun (WGS) entry which is preliminary data.</text>
</comment>
<feature type="domain" description="DUF1996" evidence="4">
    <location>
        <begin position="375"/>
        <end position="511"/>
    </location>
</feature>
<feature type="region of interest" description="Disordered" evidence="2">
    <location>
        <begin position="312"/>
        <end position="358"/>
    </location>
</feature>
<feature type="region of interest" description="Disordered" evidence="2">
    <location>
        <begin position="177"/>
        <end position="213"/>
    </location>
</feature>
<dbReference type="PANTHER" id="PTHR43662">
    <property type="match status" value="1"/>
</dbReference>